<organism evidence="1 2">
    <name type="scientific">Ameca splendens</name>
    <dbReference type="NCBI Taxonomy" id="208324"/>
    <lineage>
        <taxon>Eukaryota</taxon>
        <taxon>Metazoa</taxon>
        <taxon>Chordata</taxon>
        <taxon>Craniata</taxon>
        <taxon>Vertebrata</taxon>
        <taxon>Euteleostomi</taxon>
        <taxon>Actinopterygii</taxon>
        <taxon>Neopterygii</taxon>
        <taxon>Teleostei</taxon>
        <taxon>Neoteleostei</taxon>
        <taxon>Acanthomorphata</taxon>
        <taxon>Ovalentaria</taxon>
        <taxon>Atherinomorphae</taxon>
        <taxon>Cyprinodontiformes</taxon>
        <taxon>Goodeidae</taxon>
        <taxon>Ameca</taxon>
    </lineage>
</organism>
<reference evidence="1 2" key="1">
    <citation type="submission" date="2021-06" db="EMBL/GenBank/DDBJ databases">
        <authorList>
            <person name="Palmer J.M."/>
        </authorList>
    </citation>
    <scope>NUCLEOTIDE SEQUENCE [LARGE SCALE GENOMIC DNA]</scope>
    <source>
        <strain evidence="1 2">AS_MEX2019</strain>
        <tissue evidence="1">Muscle</tissue>
    </source>
</reference>
<dbReference type="Proteomes" id="UP001469553">
    <property type="component" value="Unassembled WGS sequence"/>
</dbReference>
<gene>
    <name evidence="1" type="ORF">AMECASPLE_005525</name>
</gene>
<evidence type="ECO:0000313" key="2">
    <source>
        <dbReference type="Proteomes" id="UP001469553"/>
    </source>
</evidence>
<protein>
    <submittedName>
        <fullName evidence="1">Uncharacterized protein</fullName>
    </submittedName>
</protein>
<proteinExistence type="predicted"/>
<dbReference type="EMBL" id="JAHRIP010056683">
    <property type="protein sequence ID" value="MEQ2302311.1"/>
    <property type="molecule type" value="Genomic_DNA"/>
</dbReference>
<evidence type="ECO:0000313" key="1">
    <source>
        <dbReference type="EMBL" id="MEQ2302311.1"/>
    </source>
</evidence>
<name>A0ABV0Z9N8_9TELE</name>
<comment type="caution">
    <text evidence="1">The sequence shown here is derived from an EMBL/GenBank/DDBJ whole genome shotgun (WGS) entry which is preliminary data.</text>
</comment>
<keyword evidence="2" id="KW-1185">Reference proteome</keyword>
<sequence length="123" mass="13612">MSPKVKPGVFIESPVDREAVLLLESQHGVQAPFRLALSEKTACVDRLAQRTICRIDGNKNTWVAGELMPISSNLRTREPEPARQTIGACLSPDILLENQSRNYAVVFSGDVSFCHNTAAERKF</sequence>
<accession>A0ABV0Z9N8</accession>